<dbReference type="Gene3D" id="2.40.30.10">
    <property type="entry name" value="Translation factors"/>
    <property type="match status" value="1"/>
</dbReference>
<organism evidence="6 8">
    <name type="scientific">Medicago truncatula</name>
    <name type="common">Barrel medic</name>
    <name type="synonym">Medicago tribuloides</name>
    <dbReference type="NCBI Taxonomy" id="3880"/>
    <lineage>
        <taxon>Eukaryota</taxon>
        <taxon>Viridiplantae</taxon>
        <taxon>Streptophyta</taxon>
        <taxon>Embryophyta</taxon>
        <taxon>Tracheophyta</taxon>
        <taxon>Spermatophyta</taxon>
        <taxon>Magnoliopsida</taxon>
        <taxon>eudicotyledons</taxon>
        <taxon>Gunneridae</taxon>
        <taxon>Pentapetalae</taxon>
        <taxon>rosids</taxon>
        <taxon>fabids</taxon>
        <taxon>Fabales</taxon>
        <taxon>Fabaceae</taxon>
        <taxon>Papilionoideae</taxon>
        <taxon>50 kb inversion clade</taxon>
        <taxon>NPAAA clade</taxon>
        <taxon>Hologalegina</taxon>
        <taxon>IRL clade</taxon>
        <taxon>Trifolieae</taxon>
        <taxon>Medicago</taxon>
    </lineage>
</organism>
<dbReference type="CDD" id="cd16262">
    <property type="entry name" value="EFG_III"/>
    <property type="match status" value="1"/>
</dbReference>
<dbReference type="GO" id="GO:0005525">
    <property type="term" value="F:GTP binding"/>
    <property type="evidence" value="ECO:0007669"/>
    <property type="project" value="UniProtKB-KW"/>
</dbReference>
<dbReference type="AlphaFoldDB" id="G7JK54"/>
<proteinExistence type="predicted"/>
<keyword evidence="4" id="KW-0342">GTP-binding</keyword>
<dbReference type="SUPFAM" id="SSF54980">
    <property type="entry name" value="EF-G C-terminal domain-like"/>
    <property type="match status" value="2"/>
</dbReference>
<dbReference type="PANTHER" id="PTHR43261:SF1">
    <property type="entry name" value="RIBOSOME-RELEASING FACTOR 2, MITOCHONDRIAL"/>
    <property type="match status" value="1"/>
</dbReference>
<evidence type="ECO:0000256" key="1">
    <source>
        <dbReference type="ARBA" id="ARBA00022741"/>
    </source>
</evidence>
<name>G7JK54_MEDTR</name>
<evidence type="ECO:0000313" key="6">
    <source>
        <dbReference type="EMBL" id="AES90966.2"/>
    </source>
</evidence>
<sequence length="246" mass="27414">MDIVTLVGLKDTIAGETLCDPKGPFVLDQMDFPVHVIKIAIEPKTKADMEKMEAGLIKLAEEDPSFRVSQDKEDRTIIQGTGELHLETIVDRLKREFKVEANVGAPQANYRESISEVTEVRRSTSRRIHYTGVFKGLENCMSNGVLAGFPVVGVRAVLVDSTYHDVDSSVKAFQLAASLAFMEGMRKAKPLMLEPTMKLEVVTPEEHYEDVLGDLSRRRGQIISVGEKPDKLYVLRCFCMSVHLGC</sequence>
<evidence type="ECO:0000256" key="2">
    <source>
        <dbReference type="ARBA" id="ARBA00022768"/>
    </source>
</evidence>
<dbReference type="SMART" id="SM00889">
    <property type="entry name" value="EFG_IV"/>
    <property type="match status" value="1"/>
</dbReference>
<evidence type="ECO:0000256" key="4">
    <source>
        <dbReference type="ARBA" id="ARBA00023134"/>
    </source>
</evidence>
<dbReference type="InterPro" id="IPR009022">
    <property type="entry name" value="EFG_III"/>
</dbReference>
<dbReference type="Gene3D" id="3.30.70.870">
    <property type="entry name" value="Elongation Factor G (Translational Gtpase), domain 3"/>
    <property type="match status" value="1"/>
</dbReference>
<dbReference type="EMBL" id="CM001220">
    <property type="protein sequence ID" value="AES90966.2"/>
    <property type="molecule type" value="Genomic_DNA"/>
</dbReference>
<reference evidence="7" key="3">
    <citation type="submission" date="2015-04" db="UniProtKB">
        <authorList>
            <consortium name="EnsemblPlants"/>
        </authorList>
    </citation>
    <scope>IDENTIFICATION</scope>
    <source>
        <strain evidence="7">cv. Jemalong A17</strain>
    </source>
</reference>
<dbReference type="STRING" id="3880.G7JK54"/>
<dbReference type="InterPro" id="IPR041095">
    <property type="entry name" value="EFG_II"/>
</dbReference>
<evidence type="ECO:0000259" key="5">
    <source>
        <dbReference type="SMART" id="SM00889"/>
    </source>
</evidence>
<dbReference type="InterPro" id="IPR035647">
    <property type="entry name" value="EFG_III/V"/>
</dbReference>
<dbReference type="EnsemblPlants" id="AES90966">
    <property type="protein sequence ID" value="AES90966"/>
    <property type="gene ID" value="MTR_4g101740"/>
</dbReference>
<dbReference type="HOGENOM" id="CLU_1130532_0_0_1"/>
<dbReference type="eggNOG" id="KOG0465">
    <property type="taxonomic scope" value="Eukaryota"/>
</dbReference>
<dbReference type="Proteomes" id="UP000002051">
    <property type="component" value="Chromosome 4"/>
</dbReference>
<keyword evidence="1" id="KW-0547">Nucleotide-binding</keyword>
<keyword evidence="8" id="KW-1185">Reference proteome</keyword>
<reference evidence="6 8" key="2">
    <citation type="journal article" date="2014" name="BMC Genomics">
        <title>An improved genome release (version Mt4.0) for the model legume Medicago truncatula.</title>
        <authorList>
            <person name="Tang H."/>
            <person name="Krishnakumar V."/>
            <person name="Bidwell S."/>
            <person name="Rosen B."/>
            <person name="Chan A."/>
            <person name="Zhou S."/>
            <person name="Gentzbittel L."/>
            <person name="Childs K.L."/>
            <person name="Yandell M."/>
            <person name="Gundlach H."/>
            <person name="Mayer K.F."/>
            <person name="Schwartz D.C."/>
            <person name="Town C.D."/>
        </authorList>
    </citation>
    <scope>GENOME REANNOTATION</scope>
    <source>
        <strain evidence="7 8">cv. Jemalong A17</strain>
    </source>
</reference>
<dbReference type="Pfam" id="PF14492">
    <property type="entry name" value="EFG_III"/>
    <property type="match status" value="1"/>
</dbReference>
<gene>
    <name evidence="6" type="ordered locus">MTR_4g101740</name>
</gene>
<dbReference type="Pfam" id="PF00679">
    <property type="entry name" value="EFG_C"/>
    <property type="match status" value="1"/>
</dbReference>
<feature type="domain" description="Translation elongation factor EFG/EF2" evidence="5">
    <location>
        <begin position="107"/>
        <end position="189"/>
    </location>
</feature>
<evidence type="ECO:0000313" key="8">
    <source>
        <dbReference type="Proteomes" id="UP000002051"/>
    </source>
</evidence>
<dbReference type="Pfam" id="PF03764">
    <property type="entry name" value="EFG_IV"/>
    <property type="match status" value="1"/>
</dbReference>
<dbReference type="FunFam" id="3.30.70.870:FF:000001">
    <property type="entry name" value="Elongation factor G"/>
    <property type="match status" value="1"/>
</dbReference>
<evidence type="ECO:0000256" key="3">
    <source>
        <dbReference type="ARBA" id="ARBA00022917"/>
    </source>
</evidence>
<keyword evidence="2 6" id="KW-0251">Elongation factor</keyword>
<dbReference type="PaxDb" id="3880-AES90966"/>
<dbReference type="InterPro" id="IPR020568">
    <property type="entry name" value="Ribosomal_Su5_D2-typ_SF"/>
</dbReference>
<reference evidence="6 8" key="1">
    <citation type="journal article" date="2011" name="Nature">
        <title>The Medicago genome provides insight into the evolution of rhizobial symbioses.</title>
        <authorList>
            <person name="Young N.D."/>
            <person name="Debelle F."/>
            <person name="Oldroyd G.E."/>
            <person name="Geurts R."/>
            <person name="Cannon S.B."/>
            <person name="Udvardi M.K."/>
            <person name="Benedito V.A."/>
            <person name="Mayer K.F."/>
            <person name="Gouzy J."/>
            <person name="Schoof H."/>
            <person name="Van de Peer Y."/>
            <person name="Proost S."/>
            <person name="Cook D.R."/>
            <person name="Meyers B.C."/>
            <person name="Spannagl M."/>
            <person name="Cheung F."/>
            <person name="De Mita S."/>
            <person name="Krishnakumar V."/>
            <person name="Gundlach H."/>
            <person name="Zhou S."/>
            <person name="Mudge J."/>
            <person name="Bharti A.K."/>
            <person name="Murray J.D."/>
            <person name="Naoumkina M.A."/>
            <person name="Rosen B."/>
            <person name="Silverstein K.A."/>
            <person name="Tang H."/>
            <person name="Rombauts S."/>
            <person name="Zhao P.X."/>
            <person name="Zhou P."/>
            <person name="Barbe V."/>
            <person name="Bardou P."/>
            <person name="Bechner M."/>
            <person name="Bellec A."/>
            <person name="Berger A."/>
            <person name="Berges H."/>
            <person name="Bidwell S."/>
            <person name="Bisseling T."/>
            <person name="Choisne N."/>
            <person name="Couloux A."/>
            <person name="Denny R."/>
            <person name="Deshpande S."/>
            <person name="Dai X."/>
            <person name="Doyle J.J."/>
            <person name="Dudez A.M."/>
            <person name="Farmer A.D."/>
            <person name="Fouteau S."/>
            <person name="Franken C."/>
            <person name="Gibelin C."/>
            <person name="Gish J."/>
            <person name="Goldstein S."/>
            <person name="Gonzalez A.J."/>
            <person name="Green P.J."/>
            <person name="Hallab A."/>
            <person name="Hartog M."/>
            <person name="Hua A."/>
            <person name="Humphray S.J."/>
            <person name="Jeong D.H."/>
            <person name="Jing Y."/>
            <person name="Jocker A."/>
            <person name="Kenton S.M."/>
            <person name="Kim D.J."/>
            <person name="Klee K."/>
            <person name="Lai H."/>
            <person name="Lang C."/>
            <person name="Lin S."/>
            <person name="Macmil S.L."/>
            <person name="Magdelenat G."/>
            <person name="Matthews L."/>
            <person name="McCorrison J."/>
            <person name="Monaghan E.L."/>
            <person name="Mun J.H."/>
            <person name="Najar F.Z."/>
            <person name="Nicholson C."/>
            <person name="Noirot C."/>
            <person name="O'Bleness M."/>
            <person name="Paule C.R."/>
            <person name="Poulain J."/>
            <person name="Prion F."/>
            <person name="Qin B."/>
            <person name="Qu C."/>
            <person name="Retzel E.F."/>
            <person name="Riddle C."/>
            <person name="Sallet E."/>
            <person name="Samain S."/>
            <person name="Samson N."/>
            <person name="Sanders I."/>
            <person name="Saurat O."/>
            <person name="Scarpelli C."/>
            <person name="Schiex T."/>
            <person name="Segurens B."/>
            <person name="Severin A.J."/>
            <person name="Sherrier D.J."/>
            <person name="Shi R."/>
            <person name="Sims S."/>
            <person name="Singer S.R."/>
            <person name="Sinharoy S."/>
            <person name="Sterck L."/>
            <person name="Viollet A."/>
            <person name="Wang B.B."/>
            <person name="Wang K."/>
            <person name="Wang M."/>
            <person name="Wang X."/>
            <person name="Warfsmann J."/>
            <person name="Weissenbach J."/>
            <person name="White D.D."/>
            <person name="White J.D."/>
            <person name="Wiley G.B."/>
            <person name="Wincker P."/>
            <person name="Xing Y."/>
            <person name="Yang L."/>
            <person name="Yao Z."/>
            <person name="Ying F."/>
            <person name="Zhai J."/>
            <person name="Zhou L."/>
            <person name="Zuber A."/>
            <person name="Denarie J."/>
            <person name="Dixon R.A."/>
            <person name="May G.D."/>
            <person name="Schwartz D.C."/>
            <person name="Rogers J."/>
            <person name="Quetier F."/>
            <person name="Town C.D."/>
            <person name="Roe B.A."/>
        </authorList>
    </citation>
    <scope>NUCLEOTIDE SEQUENCE [LARGE SCALE GENOMIC DNA]</scope>
    <source>
        <strain evidence="6">A17</strain>
        <strain evidence="7 8">cv. Jemalong A17</strain>
    </source>
</reference>
<dbReference type="InterPro" id="IPR005517">
    <property type="entry name" value="Transl_elong_EFG/EF2_IV"/>
</dbReference>
<protein>
    <submittedName>
        <fullName evidence="6">Translation elongation factor EF protein</fullName>
    </submittedName>
</protein>
<keyword evidence="3" id="KW-0648">Protein biosynthesis</keyword>
<dbReference type="PANTHER" id="PTHR43261">
    <property type="entry name" value="TRANSLATION ELONGATION FACTOR G-RELATED"/>
    <property type="match status" value="1"/>
</dbReference>
<dbReference type="Gene3D" id="3.30.70.240">
    <property type="match status" value="1"/>
</dbReference>
<accession>A0A0C3X3Z4</accession>
<accession>G7JK54</accession>
<dbReference type="GO" id="GO:0003746">
    <property type="term" value="F:translation elongation factor activity"/>
    <property type="evidence" value="ECO:0007669"/>
    <property type="project" value="UniProtKB-KW"/>
</dbReference>
<dbReference type="SUPFAM" id="SSF54211">
    <property type="entry name" value="Ribosomal protein S5 domain 2-like"/>
    <property type="match status" value="1"/>
</dbReference>
<dbReference type="InterPro" id="IPR000640">
    <property type="entry name" value="EFG_V-like"/>
</dbReference>
<evidence type="ECO:0000313" key="7">
    <source>
        <dbReference type="EnsemblPlants" id="AES90966"/>
    </source>
</evidence>